<evidence type="ECO:0000259" key="2">
    <source>
        <dbReference type="Pfam" id="PF09353"/>
    </source>
</evidence>
<dbReference type="EMBL" id="OU594950">
    <property type="protein sequence ID" value="CAG9294431.1"/>
    <property type="molecule type" value="Genomic_DNA"/>
</dbReference>
<dbReference type="PANTHER" id="PTHR35509">
    <property type="entry name" value="DOMAIN PROTEIN, PUTATIVE (DUF1995)-RELATED"/>
    <property type="match status" value="1"/>
</dbReference>
<feature type="domain" description="DUF1995" evidence="2">
    <location>
        <begin position="62"/>
        <end position="320"/>
    </location>
</feature>
<accession>A0A8J9SH41</accession>
<dbReference type="AlphaFoldDB" id="A0A8J9SH41"/>
<name>A0A8J9SH41_PHATR</name>
<reference evidence="3" key="1">
    <citation type="submission" date="2022-02" db="EMBL/GenBank/DDBJ databases">
        <authorList>
            <person name="Giguere J D."/>
        </authorList>
    </citation>
    <scope>NUCLEOTIDE SEQUENCE</scope>
    <source>
        <strain evidence="3">CCAP 1055/1</strain>
    </source>
</reference>
<keyword evidence="1" id="KW-0472">Membrane</keyword>
<evidence type="ECO:0000256" key="1">
    <source>
        <dbReference type="SAM" id="Phobius"/>
    </source>
</evidence>
<keyword evidence="1" id="KW-0812">Transmembrane</keyword>
<organism evidence="3">
    <name type="scientific">Phaeodactylum tricornutum</name>
    <name type="common">Diatom</name>
    <dbReference type="NCBI Taxonomy" id="2850"/>
    <lineage>
        <taxon>Eukaryota</taxon>
        <taxon>Sar</taxon>
        <taxon>Stramenopiles</taxon>
        <taxon>Ochrophyta</taxon>
        <taxon>Bacillariophyta</taxon>
        <taxon>Bacillariophyceae</taxon>
        <taxon>Bacillariophycidae</taxon>
        <taxon>Naviculales</taxon>
        <taxon>Phaeodactylaceae</taxon>
        <taxon>Phaeodactylum</taxon>
    </lineage>
</organism>
<sequence length="348" mass="37916">MKKRRQTARVAPGFLLVVIGFRLCGVASWMPLQLPSRKTTAQLMVGNFGGGNEKGAKLSTLPRDVKEAVKTCREATQEALKNRISRMDIEFPVGAKFNIEKGEARRNAGETPTKDELDRSDRELARLFVDMFQPVGGDRIAVVFADVSAADKARKTWKGDTTAISNIVSLDRRKSQASKKKKKNSKGFAAKLAAEVEGEMDMSGPFRLPGKTEVALFVAPGPKELITVEKICQEVGMETLVVLLNARLSAVSNFGSAATAELFLGKFESVFSLTAGPQDAAPGCLLYRAYPGRWVVARKPAVGQPKAVLEQSEKPTPDQVRVAFDTLELTDIEKGVESAIENVAGWFR</sequence>
<evidence type="ECO:0000313" key="3">
    <source>
        <dbReference type="EMBL" id="CAG9294431.1"/>
    </source>
</evidence>
<dbReference type="Pfam" id="PF09353">
    <property type="entry name" value="DUF1995"/>
    <property type="match status" value="1"/>
</dbReference>
<keyword evidence="1" id="KW-1133">Transmembrane helix</keyword>
<feature type="transmembrane region" description="Helical" evidence="1">
    <location>
        <begin position="12"/>
        <end position="32"/>
    </location>
</feature>
<dbReference type="InterPro" id="IPR018962">
    <property type="entry name" value="DUF1995"/>
</dbReference>
<proteinExistence type="predicted"/>
<dbReference type="InterPro" id="IPR053021">
    <property type="entry name" value="Chloroplast_ADK"/>
</dbReference>
<dbReference type="Proteomes" id="UP000836788">
    <property type="component" value="Chromosome 9"/>
</dbReference>
<gene>
    <name evidence="3" type="ORF">PTTT1_LOCUS54651</name>
</gene>
<protein>
    <recommendedName>
        <fullName evidence="2">DUF1995 domain-containing protein</fullName>
    </recommendedName>
</protein>
<dbReference type="PANTHER" id="PTHR35509:SF1">
    <property type="entry name" value="DOMAIN PROTEIN, PUTATIVE (DUF1995)-RELATED"/>
    <property type="match status" value="1"/>
</dbReference>